<dbReference type="AlphaFoldDB" id="C5ZWD4"/>
<dbReference type="HOGENOM" id="CLU_3396889_0_0_7"/>
<dbReference type="EMBL" id="CM000776">
    <property type="protein sequence ID" value="EES89452.1"/>
    <property type="molecule type" value="Genomic_DNA"/>
</dbReference>
<gene>
    <name evidence="1" type="ORF">HCAN_0738</name>
</gene>
<reference evidence="1 2" key="1">
    <citation type="journal article" date="2009" name="J. Bacteriol.">
        <title>Genome sequence of the emerging pathogen Helicobacter canadensis.</title>
        <authorList>
            <person name="Loman N.J."/>
            <person name="Snyder L.A."/>
            <person name="Linton J.D."/>
            <person name="Langdon R."/>
            <person name="Lawson A.J."/>
            <person name="Weinstock G.M."/>
            <person name="Wren B.W."/>
            <person name="Pallen M.J."/>
        </authorList>
    </citation>
    <scope>NUCLEOTIDE SEQUENCE [LARGE SCALE GENOMIC DNA]</scope>
    <source>
        <strain evidence="1 2">MIT 98-5491</strain>
    </source>
</reference>
<proteinExistence type="predicted"/>
<sequence length="31" mass="3725">MVSPIAHLQSILIKITEFFTFYPINFHIFKK</sequence>
<evidence type="ECO:0000313" key="1">
    <source>
        <dbReference type="EMBL" id="EES89452.1"/>
    </source>
</evidence>
<dbReference type="Proteomes" id="UP000007032">
    <property type="component" value="Chromosome"/>
</dbReference>
<accession>C5ZWD4</accession>
<protein>
    <submittedName>
        <fullName evidence="1">Uncharacterized protein</fullName>
    </submittedName>
</protein>
<organism evidence="1 2">
    <name type="scientific">Helicobacter canadensis MIT 98-5491</name>
    <dbReference type="NCBI Taxonomy" id="537970"/>
    <lineage>
        <taxon>Bacteria</taxon>
        <taxon>Pseudomonadati</taxon>
        <taxon>Campylobacterota</taxon>
        <taxon>Epsilonproteobacteria</taxon>
        <taxon>Campylobacterales</taxon>
        <taxon>Helicobacteraceae</taxon>
        <taxon>Helicobacter</taxon>
    </lineage>
</organism>
<keyword evidence="2" id="KW-1185">Reference proteome</keyword>
<dbReference type="STRING" id="537970.HCAN_0738"/>
<name>C5ZWD4_9HELI</name>
<evidence type="ECO:0000313" key="2">
    <source>
        <dbReference type="Proteomes" id="UP000007032"/>
    </source>
</evidence>